<dbReference type="EMBL" id="LAZR01016333">
    <property type="protein sequence ID" value="KKM04964.1"/>
    <property type="molecule type" value="Genomic_DNA"/>
</dbReference>
<dbReference type="AlphaFoldDB" id="A0A0F9H1Q6"/>
<sequence length="124" mass="14268">MDAYDGFGGEPAEVEDDSDLVPTITWMELYLERYRSGDPLKDYYDESELQEVLAEMCHWLIVLSQLKLTKMCSVCLRCFPMNAFHIDCTSEDGYHHRCKSCKNKANVKIEREEVEDSNGSTIAD</sequence>
<gene>
    <name evidence="1" type="ORF">LCGC14_1758850</name>
</gene>
<evidence type="ECO:0000313" key="1">
    <source>
        <dbReference type="EMBL" id="KKM04964.1"/>
    </source>
</evidence>
<accession>A0A0F9H1Q6</accession>
<name>A0A0F9H1Q6_9ZZZZ</name>
<reference evidence="1" key="1">
    <citation type="journal article" date="2015" name="Nature">
        <title>Complex archaea that bridge the gap between prokaryotes and eukaryotes.</title>
        <authorList>
            <person name="Spang A."/>
            <person name="Saw J.H."/>
            <person name="Jorgensen S.L."/>
            <person name="Zaremba-Niedzwiedzka K."/>
            <person name="Martijn J."/>
            <person name="Lind A.E."/>
            <person name="van Eijk R."/>
            <person name="Schleper C."/>
            <person name="Guy L."/>
            <person name="Ettema T.J."/>
        </authorList>
    </citation>
    <scope>NUCLEOTIDE SEQUENCE</scope>
</reference>
<organism evidence="1">
    <name type="scientific">marine sediment metagenome</name>
    <dbReference type="NCBI Taxonomy" id="412755"/>
    <lineage>
        <taxon>unclassified sequences</taxon>
        <taxon>metagenomes</taxon>
        <taxon>ecological metagenomes</taxon>
    </lineage>
</organism>
<protein>
    <submittedName>
        <fullName evidence="1">Uncharacterized protein</fullName>
    </submittedName>
</protein>
<proteinExistence type="predicted"/>
<comment type="caution">
    <text evidence="1">The sequence shown here is derived from an EMBL/GenBank/DDBJ whole genome shotgun (WGS) entry which is preliminary data.</text>
</comment>